<dbReference type="PROSITE" id="PS51736">
    <property type="entry name" value="RECOMBINASES_3"/>
    <property type="match status" value="1"/>
</dbReference>
<feature type="active site" description="O-(5'-phospho-DNA)-serine intermediate" evidence="5 6">
    <location>
        <position position="9"/>
    </location>
</feature>
<dbReference type="PANTHER" id="PTHR30461">
    <property type="entry name" value="DNA-INVERTASE FROM LAMBDOID PROPHAGE"/>
    <property type="match status" value="1"/>
</dbReference>
<reference evidence="8 9" key="1">
    <citation type="submission" date="2018-08" db="EMBL/GenBank/DDBJ databases">
        <title>Meiothermus terrae DSM 26712 genome sequencing project.</title>
        <authorList>
            <person name="Da Costa M.S."/>
            <person name="Albuquerque L."/>
            <person name="Raposo P."/>
            <person name="Froufe H.J.C."/>
            <person name="Barroso C.S."/>
            <person name="Egas C."/>
        </authorList>
    </citation>
    <scope>NUCLEOTIDE SEQUENCE [LARGE SCALE GENOMIC DNA]</scope>
    <source>
        <strain evidence="8 9">DSM 26712</strain>
    </source>
</reference>
<dbReference type="SMART" id="SM00857">
    <property type="entry name" value="Resolvase"/>
    <property type="match status" value="1"/>
</dbReference>
<sequence length="186" mass="20932">MTYGYARVSTKDQDPSAQVAALEAAGCHEVVTEHASSRLWERPLLQGLLGRLQPGDTLTVWRLDRLVGPVEHLERAVQLLEARGCTLRSLNEHIDTSNAVGRMFVQFMGVLNEYRLNYMRENTLLGLEQARAQGRRLGRRPKLSEPQQRAALEMVAAGRSRAEVARLFGVDAATVARLVRRYRHSE</sequence>
<dbReference type="Gene3D" id="1.10.10.60">
    <property type="entry name" value="Homeodomain-like"/>
    <property type="match status" value="1"/>
</dbReference>
<name>A0A399EQ93_9DEIN</name>
<dbReference type="InterPro" id="IPR009057">
    <property type="entry name" value="Homeodomain-like_sf"/>
</dbReference>
<dbReference type="InterPro" id="IPR036162">
    <property type="entry name" value="Resolvase-like_N_sf"/>
</dbReference>
<evidence type="ECO:0000259" key="7">
    <source>
        <dbReference type="PROSITE" id="PS51736"/>
    </source>
</evidence>
<dbReference type="GO" id="GO:0015074">
    <property type="term" value="P:DNA integration"/>
    <property type="evidence" value="ECO:0007669"/>
    <property type="project" value="UniProtKB-KW"/>
</dbReference>
<organism evidence="8 9">
    <name type="scientific">Calidithermus terrae</name>
    <dbReference type="NCBI Taxonomy" id="1408545"/>
    <lineage>
        <taxon>Bacteria</taxon>
        <taxon>Thermotogati</taxon>
        <taxon>Deinococcota</taxon>
        <taxon>Deinococci</taxon>
        <taxon>Thermales</taxon>
        <taxon>Thermaceae</taxon>
        <taxon>Calidithermus</taxon>
    </lineage>
</organism>
<evidence type="ECO:0000256" key="2">
    <source>
        <dbReference type="ARBA" id="ARBA00022908"/>
    </source>
</evidence>
<dbReference type="SUPFAM" id="SSF53041">
    <property type="entry name" value="Resolvase-like"/>
    <property type="match status" value="1"/>
</dbReference>
<dbReference type="SUPFAM" id="SSF46689">
    <property type="entry name" value="Homeodomain-like"/>
    <property type="match status" value="1"/>
</dbReference>
<protein>
    <submittedName>
        <fullName evidence="8">DNA-invertase hin</fullName>
    </submittedName>
</protein>
<dbReference type="OrthoDB" id="9797501at2"/>
<dbReference type="Gene3D" id="3.40.50.1390">
    <property type="entry name" value="Resolvase, N-terminal catalytic domain"/>
    <property type="match status" value="1"/>
</dbReference>
<dbReference type="GO" id="GO:0000150">
    <property type="term" value="F:DNA strand exchange activity"/>
    <property type="evidence" value="ECO:0007669"/>
    <property type="project" value="InterPro"/>
</dbReference>
<evidence type="ECO:0000256" key="3">
    <source>
        <dbReference type="ARBA" id="ARBA00023125"/>
    </source>
</evidence>
<gene>
    <name evidence="8" type="primary">hin</name>
    <name evidence="8" type="ORF">Mterra_01902</name>
</gene>
<keyword evidence="9" id="KW-1185">Reference proteome</keyword>
<dbReference type="RefSeq" id="WP_119315005.1">
    <property type="nucleotide sequence ID" value="NZ_QXDL01000069.1"/>
</dbReference>
<keyword evidence="2" id="KW-0229">DNA integration</keyword>
<dbReference type="InterPro" id="IPR006119">
    <property type="entry name" value="Resolv_N"/>
</dbReference>
<keyword evidence="3" id="KW-0238">DNA-binding</keyword>
<accession>A0A399EQ93</accession>
<evidence type="ECO:0000313" key="9">
    <source>
        <dbReference type="Proteomes" id="UP000265715"/>
    </source>
</evidence>
<dbReference type="CDD" id="cd00569">
    <property type="entry name" value="HTH_Hin_like"/>
    <property type="match status" value="1"/>
</dbReference>
<comment type="similarity">
    <text evidence="1">Belongs to the site-specific recombinase resolvase family.</text>
</comment>
<dbReference type="CDD" id="cd03768">
    <property type="entry name" value="SR_ResInv"/>
    <property type="match status" value="1"/>
</dbReference>
<dbReference type="InterPro" id="IPR050639">
    <property type="entry name" value="SSR_resolvase"/>
</dbReference>
<keyword evidence="4" id="KW-0233">DNA recombination</keyword>
<feature type="domain" description="Resolvase/invertase-type recombinase catalytic" evidence="7">
    <location>
        <begin position="1"/>
        <end position="134"/>
    </location>
</feature>
<dbReference type="EMBL" id="QXDL01000069">
    <property type="protein sequence ID" value="RIH84722.1"/>
    <property type="molecule type" value="Genomic_DNA"/>
</dbReference>
<evidence type="ECO:0000313" key="8">
    <source>
        <dbReference type="EMBL" id="RIH84722.1"/>
    </source>
</evidence>
<comment type="caution">
    <text evidence="8">The sequence shown here is derived from an EMBL/GenBank/DDBJ whole genome shotgun (WGS) entry which is preliminary data.</text>
</comment>
<dbReference type="InterPro" id="IPR006118">
    <property type="entry name" value="Recombinase_CS"/>
</dbReference>
<dbReference type="Pfam" id="PF00239">
    <property type="entry name" value="Resolvase"/>
    <property type="match status" value="1"/>
</dbReference>
<dbReference type="AlphaFoldDB" id="A0A399EQ93"/>
<dbReference type="PANTHER" id="PTHR30461:SF2">
    <property type="entry name" value="SERINE RECOMBINASE PINE-RELATED"/>
    <property type="match status" value="1"/>
</dbReference>
<dbReference type="PROSITE" id="PS00397">
    <property type="entry name" value="RECOMBINASES_1"/>
    <property type="match status" value="1"/>
</dbReference>
<evidence type="ECO:0000256" key="4">
    <source>
        <dbReference type="ARBA" id="ARBA00023172"/>
    </source>
</evidence>
<dbReference type="Proteomes" id="UP000265715">
    <property type="component" value="Unassembled WGS sequence"/>
</dbReference>
<proteinExistence type="inferred from homology"/>
<dbReference type="Pfam" id="PF13518">
    <property type="entry name" value="HTH_28"/>
    <property type="match status" value="1"/>
</dbReference>
<dbReference type="GO" id="GO:0003677">
    <property type="term" value="F:DNA binding"/>
    <property type="evidence" value="ECO:0007669"/>
    <property type="project" value="UniProtKB-KW"/>
</dbReference>
<evidence type="ECO:0000256" key="5">
    <source>
        <dbReference type="PIRSR" id="PIRSR606118-50"/>
    </source>
</evidence>
<evidence type="ECO:0000256" key="6">
    <source>
        <dbReference type="PROSITE-ProRule" id="PRU10137"/>
    </source>
</evidence>
<dbReference type="InterPro" id="IPR055247">
    <property type="entry name" value="InsJ-like_HTH"/>
</dbReference>
<evidence type="ECO:0000256" key="1">
    <source>
        <dbReference type="ARBA" id="ARBA00009913"/>
    </source>
</evidence>